<dbReference type="AlphaFoldDB" id="A0AA91SZJ9"/>
<evidence type="ECO:0000256" key="5">
    <source>
        <dbReference type="ARBA" id="ARBA00023136"/>
    </source>
</evidence>
<evidence type="ECO:0000256" key="2">
    <source>
        <dbReference type="ARBA" id="ARBA00009530"/>
    </source>
</evidence>
<proteinExistence type="inferred from homology"/>
<organism evidence="7 8">
    <name type="scientific">Clavispora lusitaniae</name>
    <name type="common">Candida lusitaniae</name>
    <dbReference type="NCBI Taxonomy" id="36911"/>
    <lineage>
        <taxon>Eukaryota</taxon>
        <taxon>Fungi</taxon>
        <taxon>Dikarya</taxon>
        <taxon>Ascomycota</taxon>
        <taxon>Saccharomycotina</taxon>
        <taxon>Pichiomycetes</taxon>
        <taxon>Metschnikowiaceae</taxon>
        <taxon>Clavispora</taxon>
    </lineage>
</organism>
<evidence type="ECO:0000256" key="4">
    <source>
        <dbReference type="ARBA" id="ARBA00022989"/>
    </source>
</evidence>
<dbReference type="KEGG" id="clus:A9F13_27g00253"/>
<feature type="transmembrane region" description="Helical" evidence="6">
    <location>
        <begin position="30"/>
        <end position="52"/>
    </location>
</feature>
<comment type="caution">
    <text evidence="7">The sequence shown here is derived from an EMBL/GenBank/DDBJ whole genome shotgun (WGS) entry which is preliminary data.</text>
</comment>
<gene>
    <name evidence="7" type="ORF">A9F13_27g00253</name>
</gene>
<dbReference type="PANTHER" id="PTHR21659">
    <property type="entry name" value="HYDROPHOBIC PROTEIN RCI2 LOW TEMPERATURE AND SALT RESPONSIVE PROTEIN LTI6 -RELATED"/>
    <property type="match status" value="1"/>
</dbReference>
<dbReference type="EMBL" id="LYUB02000027">
    <property type="protein sequence ID" value="OVF04485.1"/>
    <property type="molecule type" value="Genomic_DNA"/>
</dbReference>
<dbReference type="OMA" id="HALWVIS"/>
<keyword evidence="4 6" id="KW-1133">Transmembrane helix</keyword>
<dbReference type="PANTHER" id="PTHR21659:SF112">
    <property type="entry name" value="PROTEIN SNA2-RELATED"/>
    <property type="match status" value="1"/>
</dbReference>
<dbReference type="Pfam" id="PF01679">
    <property type="entry name" value="Pmp3"/>
    <property type="match status" value="1"/>
</dbReference>
<name>A0AA91SZJ9_CLALS</name>
<comment type="subcellular location">
    <subcellularLocation>
        <location evidence="1">Membrane</location>
    </subcellularLocation>
</comment>
<keyword evidence="3 6" id="KW-0812">Transmembrane</keyword>
<accession>A0AA91SZJ9</accession>
<evidence type="ECO:0000256" key="1">
    <source>
        <dbReference type="ARBA" id="ARBA00004370"/>
    </source>
</evidence>
<evidence type="ECO:0000256" key="3">
    <source>
        <dbReference type="ARBA" id="ARBA00022692"/>
    </source>
</evidence>
<sequence>MHSRDWFLVLLAIFVPPIPVAVKRGLSMDLLINILLCLLGFLPGLIHACYIISLYPYKEAYAAIGGDGHDNRGNYGAVST</sequence>
<evidence type="ECO:0000256" key="6">
    <source>
        <dbReference type="SAM" id="Phobius"/>
    </source>
</evidence>
<protein>
    <submittedName>
        <fullName evidence="7">Plasma membrane proteolipid</fullName>
    </submittedName>
</protein>
<comment type="similarity">
    <text evidence="2">Belongs to the UPF0057 (PMP3) family.</text>
</comment>
<dbReference type="Proteomes" id="UP000195602">
    <property type="component" value="Unassembled WGS sequence"/>
</dbReference>
<reference evidence="7 8" key="1">
    <citation type="submission" date="2017-04" db="EMBL/GenBank/DDBJ databases">
        <title>Draft genome of the yeast Clavispora lusitaniae type strain CBS 6936.</title>
        <authorList>
            <person name="Durrens P."/>
            <person name="Klopp C."/>
            <person name="Biteau N."/>
            <person name="Fitton-Ouhabi V."/>
            <person name="Dementhon K."/>
            <person name="Accoceberry I."/>
            <person name="Sherman D.J."/>
            <person name="Noel T."/>
        </authorList>
    </citation>
    <scope>NUCLEOTIDE SEQUENCE [LARGE SCALE GENOMIC DNA]</scope>
    <source>
        <strain evidence="7 8">CBS 6936</strain>
    </source>
</reference>
<dbReference type="GO" id="GO:0000329">
    <property type="term" value="C:fungal-type vacuole membrane"/>
    <property type="evidence" value="ECO:0007669"/>
    <property type="project" value="EnsemblFungi"/>
</dbReference>
<evidence type="ECO:0000313" key="7">
    <source>
        <dbReference type="EMBL" id="OVF04485.1"/>
    </source>
</evidence>
<dbReference type="InterPro" id="IPR000612">
    <property type="entry name" value="PMP3"/>
</dbReference>
<evidence type="ECO:0000313" key="8">
    <source>
        <dbReference type="Proteomes" id="UP000195602"/>
    </source>
</evidence>
<keyword evidence="5 6" id="KW-0472">Membrane</keyword>